<dbReference type="InterPro" id="IPR011011">
    <property type="entry name" value="Znf_FYVE_PHD"/>
</dbReference>
<dbReference type="SUPFAM" id="SSF50729">
    <property type="entry name" value="PH domain-like"/>
    <property type="match status" value="1"/>
</dbReference>
<evidence type="ECO:0000313" key="8">
    <source>
        <dbReference type="Proteomes" id="UP000054558"/>
    </source>
</evidence>
<organism evidence="7 8">
    <name type="scientific">Klebsormidium nitens</name>
    <name type="common">Green alga</name>
    <name type="synonym">Ulothrix nitens</name>
    <dbReference type="NCBI Taxonomy" id="105231"/>
    <lineage>
        <taxon>Eukaryota</taxon>
        <taxon>Viridiplantae</taxon>
        <taxon>Streptophyta</taxon>
        <taxon>Klebsormidiophyceae</taxon>
        <taxon>Klebsormidiales</taxon>
        <taxon>Klebsormidiaceae</taxon>
        <taxon>Klebsormidium</taxon>
    </lineage>
</organism>
<evidence type="ECO:0000256" key="2">
    <source>
        <dbReference type="ARBA" id="ARBA00022771"/>
    </source>
</evidence>
<protein>
    <submittedName>
        <fullName evidence="7">Pleckstrin homology (PH) domain-containing zinc finger protein</fullName>
    </submittedName>
</protein>
<dbReference type="PROSITE" id="PS50178">
    <property type="entry name" value="ZF_FYVE"/>
    <property type="match status" value="1"/>
</dbReference>
<name>A0A1Y1I7Q1_KLENI</name>
<evidence type="ECO:0000256" key="3">
    <source>
        <dbReference type="ARBA" id="ARBA00022833"/>
    </source>
</evidence>
<feature type="domain" description="FYVE-type" evidence="6">
    <location>
        <begin position="30"/>
        <end position="86"/>
    </location>
</feature>
<feature type="compositionally biased region" description="Polar residues" evidence="5">
    <location>
        <begin position="118"/>
        <end position="130"/>
    </location>
</feature>
<reference evidence="7 8" key="1">
    <citation type="journal article" date="2014" name="Nat. Commun.">
        <title>Klebsormidium flaccidum genome reveals primary factors for plant terrestrial adaptation.</title>
        <authorList>
            <person name="Hori K."/>
            <person name="Maruyama F."/>
            <person name="Fujisawa T."/>
            <person name="Togashi T."/>
            <person name="Yamamoto N."/>
            <person name="Seo M."/>
            <person name="Sato S."/>
            <person name="Yamada T."/>
            <person name="Mori H."/>
            <person name="Tajima N."/>
            <person name="Moriyama T."/>
            <person name="Ikeuchi M."/>
            <person name="Watanabe M."/>
            <person name="Wada H."/>
            <person name="Kobayashi K."/>
            <person name="Saito M."/>
            <person name="Masuda T."/>
            <person name="Sasaki-Sekimoto Y."/>
            <person name="Mashiguchi K."/>
            <person name="Awai K."/>
            <person name="Shimojima M."/>
            <person name="Masuda S."/>
            <person name="Iwai M."/>
            <person name="Nobusawa T."/>
            <person name="Narise T."/>
            <person name="Kondo S."/>
            <person name="Saito H."/>
            <person name="Sato R."/>
            <person name="Murakawa M."/>
            <person name="Ihara Y."/>
            <person name="Oshima-Yamada Y."/>
            <person name="Ohtaka K."/>
            <person name="Satoh M."/>
            <person name="Sonobe K."/>
            <person name="Ishii M."/>
            <person name="Ohtani R."/>
            <person name="Kanamori-Sato M."/>
            <person name="Honoki R."/>
            <person name="Miyazaki D."/>
            <person name="Mochizuki H."/>
            <person name="Umetsu J."/>
            <person name="Higashi K."/>
            <person name="Shibata D."/>
            <person name="Kamiya Y."/>
            <person name="Sato N."/>
            <person name="Nakamura Y."/>
            <person name="Tabata S."/>
            <person name="Ida S."/>
            <person name="Kurokawa K."/>
            <person name="Ohta H."/>
        </authorList>
    </citation>
    <scope>NUCLEOTIDE SEQUENCE [LARGE SCALE GENOMIC DNA]</scope>
    <source>
        <strain evidence="7 8">NIES-2285</strain>
    </source>
</reference>
<gene>
    <name evidence="7" type="ORF">KFL_002630150</name>
</gene>
<evidence type="ECO:0000313" key="7">
    <source>
        <dbReference type="EMBL" id="GAQ85972.1"/>
    </source>
</evidence>
<keyword evidence="8" id="KW-1185">Reference proteome</keyword>
<dbReference type="AlphaFoldDB" id="A0A1Y1I7Q1"/>
<dbReference type="SMART" id="SM00064">
    <property type="entry name" value="FYVE"/>
    <property type="match status" value="1"/>
</dbReference>
<evidence type="ECO:0000256" key="1">
    <source>
        <dbReference type="ARBA" id="ARBA00022723"/>
    </source>
</evidence>
<dbReference type="InterPro" id="IPR011993">
    <property type="entry name" value="PH-like_dom_sf"/>
</dbReference>
<dbReference type="InterPro" id="IPR017455">
    <property type="entry name" value="Znf_FYVE-rel"/>
</dbReference>
<dbReference type="SUPFAM" id="SSF57903">
    <property type="entry name" value="FYVE/PHD zinc finger"/>
    <property type="match status" value="1"/>
</dbReference>
<dbReference type="Proteomes" id="UP000054558">
    <property type="component" value="Unassembled WGS sequence"/>
</dbReference>
<dbReference type="OrthoDB" id="1676529at2759"/>
<feature type="compositionally biased region" description="Low complexity" evidence="5">
    <location>
        <begin position="341"/>
        <end position="351"/>
    </location>
</feature>
<accession>A0A1Y1I7Q1</accession>
<dbReference type="PANTHER" id="PTHR34837:SF2">
    <property type="entry name" value="OS05G0595500 PROTEIN"/>
    <property type="match status" value="1"/>
</dbReference>
<keyword evidence="2 4" id="KW-0863">Zinc-finger</keyword>
<dbReference type="Pfam" id="PF01363">
    <property type="entry name" value="FYVE"/>
    <property type="match status" value="1"/>
</dbReference>
<feature type="compositionally biased region" description="Basic and acidic residues" evidence="5">
    <location>
        <begin position="182"/>
        <end position="196"/>
    </location>
</feature>
<feature type="compositionally biased region" description="Basic and acidic residues" evidence="5">
    <location>
        <begin position="214"/>
        <end position="223"/>
    </location>
</feature>
<evidence type="ECO:0000256" key="4">
    <source>
        <dbReference type="PROSITE-ProRule" id="PRU00091"/>
    </source>
</evidence>
<dbReference type="Gene3D" id="3.30.40.10">
    <property type="entry name" value="Zinc/RING finger domain, C3HC4 (zinc finger)"/>
    <property type="match status" value="1"/>
</dbReference>
<dbReference type="STRING" id="105231.A0A1Y1I7Q1"/>
<dbReference type="GO" id="GO:0008270">
    <property type="term" value="F:zinc ion binding"/>
    <property type="evidence" value="ECO:0007669"/>
    <property type="project" value="UniProtKB-KW"/>
</dbReference>
<dbReference type="PANTHER" id="PTHR34837">
    <property type="entry name" value="OS05G0595500 PROTEIN"/>
    <property type="match status" value="1"/>
</dbReference>
<keyword evidence="3" id="KW-0862">Zinc</keyword>
<feature type="region of interest" description="Disordered" evidence="5">
    <location>
        <begin position="103"/>
        <end position="372"/>
    </location>
</feature>
<proteinExistence type="predicted"/>
<dbReference type="InterPro" id="IPR000306">
    <property type="entry name" value="Znf_FYVE"/>
</dbReference>
<dbReference type="Gene3D" id="2.30.29.30">
    <property type="entry name" value="Pleckstrin-homology domain (PH domain)/Phosphotyrosine-binding domain (PTB)"/>
    <property type="match status" value="1"/>
</dbReference>
<dbReference type="EMBL" id="DF237212">
    <property type="protein sequence ID" value="GAQ85972.1"/>
    <property type="molecule type" value="Genomic_DNA"/>
</dbReference>
<feature type="compositionally biased region" description="Polar residues" evidence="5">
    <location>
        <begin position="361"/>
        <end position="370"/>
    </location>
</feature>
<dbReference type="InterPro" id="IPR013083">
    <property type="entry name" value="Znf_RING/FYVE/PHD"/>
</dbReference>
<evidence type="ECO:0000256" key="5">
    <source>
        <dbReference type="SAM" id="MobiDB-lite"/>
    </source>
</evidence>
<evidence type="ECO:0000259" key="6">
    <source>
        <dbReference type="PROSITE" id="PS50178"/>
    </source>
</evidence>
<sequence length="609" mass="64314">MVGGQLTTEDITKKHWMPLEAVHRCVNPGCGVSLADSSSKYHCFSCGNIFCLKCASHFMPLDPGTAQFTSGGIPARVCSLCLEKGKETEAPAESLVGWPLSNTKLESSGGGKPVSPPFWQQQKKATSSSEVIVGEDPCPQMAFSHGELPEAPSKNAEEKSEPSVQSPPADGAVTPPESHVTAGDEERGKSGLRERGASTVGAVTLEGFSFKDGVSQDRPESRRPSIAAEPSKTTGSQIRGPSEKANPPLFTEAASAPLVSEGSAERGAVNSSRAAALDRAASKQGKKGKTRVVDLYDELLVGDTGSQAGRESEGGESDLQGGDAAGPAQGSKGGTGLPPTRASSLRAALSSEMSAGPPSSARLQRTSTQTSGSGRWLWGGLLGKAPKVDPQVLETKLSNMTSEIQALRGEVTTAEEQAVTVQAALDHLDGLLRSAALAEYLVIRMRWQSDTSNGLPSAGLDEGSFDGDWLQRFLVLEDDTLSYYFRATDPRPQGTIPLSQVVEAGPLTSAGPGGAEEAAVHGFYVATCHGLQLQCASANKFKCRTRTGLPRSRVCYTMLQSGALAHNDQRGDVPDQAERLIAMASSAQSIRGQQVDEQHWHERIFLFRL</sequence>
<keyword evidence="1" id="KW-0479">Metal-binding</keyword>